<protein>
    <submittedName>
        <fullName evidence="1">Uncharacterized protein</fullName>
    </submittedName>
</protein>
<evidence type="ECO:0000313" key="2">
    <source>
        <dbReference type="Proteomes" id="UP001164746"/>
    </source>
</evidence>
<sequence>MFPFRSMTFPIRISGYSAKDRADASSTQMKKLFTYVEDQFMESSLWSATERSVYRQTISINNDTEGWHRRLNFSAVVEVHGQRTRVGAITRQSKNDRGRYGVHVIIHVPLCWIGQSTSVGDLYPIIAIHKLRTRTLFEAFLVGQVVTKPFGFQYLAPVLHTDSHVITSAYVQARWLQSYVQKRTRYGSTHVLIS</sequence>
<dbReference type="Proteomes" id="UP001164746">
    <property type="component" value="Chromosome 17"/>
</dbReference>
<name>A0ABY7G811_MYAAR</name>
<proteinExistence type="predicted"/>
<dbReference type="EMBL" id="CP111028">
    <property type="protein sequence ID" value="WAR30558.1"/>
    <property type="molecule type" value="Genomic_DNA"/>
</dbReference>
<evidence type="ECO:0000313" key="1">
    <source>
        <dbReference type="EMBL" id="WAR30558.1"/>
    </source>
</evidence>
<organism evidence="1 2">
    <name type="scientific">Mya arenaria</name>
    <name type="common">Soft-shell clam</name>
    <dbReference type="NCBI Taxonomy" id="6604"/>
    <lineage>
        <taxon>Eukaryota</taxon>
        <taxon>Metazoa</taxon>
        <taxon>Spiralia</taxon>
        <taxon>Lophotrochozoa</taxon>
        <taxon>Mollusca</taxon>
        <taxon>Bivalvia</taxon>
        <taxon>Autobranchia</taxon>
        <taxon>Heteroconchia</taxon>
        <taxon>Euheterodonta</taxon>
        <taxon>Imparidentia</taxon>
        <taxon>Neoheterodontei</taxon>
        <taxon>Myida</taxon>
        <taxon>Myoidea</taxon>
        <taxon>Myidae</taxon>
        <taxon>Mya</taxon>
    </lineage>
</organism>
<reference evidence="1" key="1">
    <citation type="submission" date="2022-11" db="EMBL/GenBank/DDBJ databases">
        <title>Centuries of genome instability and evolution in soft-shell clam transmissible cancer (bioRxiv).</title>
        <authorList>
            <person name="Hart S.F.M."/>
            <person name="Yonemitsu M.A."/>
            <person name="Giersch R.M."/>
            <person name="Beal B.F."/>
            <person name="Arriagada G."/>
            <person name="Davis B.W."/>
            <person name="Ostrander E.A."/>
            <person name="Goff S.P."/>
            <person name="Metzger M.J."/>
        </authorList>
    </citation>
    <scope>NUCLEOTIDE SEQUENCE</scope>
    <source>
        <strain evidence="1">MELC-2E11</strain>
        <tissue evidence="1">Siphon/mantle</tissue>
    </source>
</reference>
<accession>A0ABY7G811</accession>
<gene>
    <name evidence="1" type="ORF">MAR_033100</name>
</gene>
<keyword evidence="2" id="KW-1185">Reference proteome</keyword>